<evidence type="ECO:0000313" key="2">
    <source>
        <dbReference type="EMBL" id="CAB4941363.1"/>
    </source>
</evidence>
<organism evidence="2">
    <name type="scientific">freshwater metagenome</name>
    <dbReference type="NCBI Taxonomy" id="449393"/>
    <lineage>
        <taxon>unclassified sequences</taxon>
        <taxon>metagenomes</taxon>
        <taxon>ecological metagenomes</taxon>
    </lineage>
</organism>
<feature type="region of interest" description="Disordered" evidence="1">
    <location>
        <begin position="1"/>
        <end position="32"/>
    </location>
</feature>
<sequence>MLANRRTASENGRTMKVDSSSIGMTSGNSAFGTPGGATEFQKYFKPWCFKPTAMKYTQVMSASTAGPAIRALPGIWKNGMTSKILVMKMKKKRLTR</sequence>
<gene>
    <name evidence="2" type="ORF">UFOPK3733_01315</name>
</gene>
<dbReference type="AlphaFoldDB" id="A0A6J7JDQ7"/>
<accession>A0A6J7JDQ7</accession>
<name>A0A6J7JDQ7_9ZZZZ</name>
<dbReference type="EMBL" id="CAFBNC010000067">
    <property type="protein sequence ID" value="CAB4941363.1"/>
    <property type="molecule type" value="Genomic_DNA"/>
</dbReference>
<feature type="compositionally biased region" description="Polar residues" evidence="1">
    <location>
        <begin position="9"/>
        <end position="31"/>
    </location>
</feature>
<reference evidence="2" key="1">
    <citation type="submission" date="2020-05" db="EMBL/GenBank/DDBJ databases">
        <authorList>
            <person name="Chiriac C."/>
            <person name="Salcher M."/>
            <person name="Ghai R."/>
            <person name="Kavagutti S V."/>
        </authorList>
    </citation>
    <scope>NUCLEOTIDE SEQUENCE</scope>
</reference>
<evidence type="ECO:0000256" key="1">
    <source>
        <dbReference type="SAM" id="MobiDB-lite"/>
    </source>
</evidence>
<proteinExistence type="predicted"/>
<protein>
    <submittedName>
        <fullName evidence="2">Unannotated protein</fullName>
    </submittedName>
</protein>